<feature type="transmembrane region" description="Helical" evidence="5">
    <location>
        <begin position="225"/>
        <end position="249"/>
    </location>
</feature>
<reference evidence="8" key="1">
    <citation type="submission" date="2016-10" db="EMBL/GenBank/DDBJ databases">
        <authorList>
            <person name="Varghese N."/>
            <person name="Submissions S."/>
        </authorList>
    </citation>
    <scope>NUCLEOTIDE SEQUENCE [LARGE SCALE GENOMIC DNA]</scope>
    <source>
        <strain evidence="8">CGMCC 4.3516</strain>
    </source>
</reference>
<sequence>MQKYGTAATLDESDRADMRSPAMRTLRAACAVGGLAQSLTGAAGALLALEMTGSASSAGLPQTVLVAGSALAAAIASRLAVPFGRRRTLASGAAAATAGSAVVATGALVSSLALVLGGCALLGAGTAVVMLIRYAAAEQVPESLRPKAMASVLTATTIGAVAGPNLLAPASRAAEHFDLPGLAGPFLLGGSAFALTVAMLLAGLRSAPPPVLEPAPKTEPGRFHSATTGLAVLTLSNLVMVGVMTMAPVQMSGHGGGLGLIGLVISVHIIGMFAPSALSALLVQRIGAAPTAALAGCAMAAACAFAAAAASSHWALGIAMAALGVGWNLGLVSGSAMLTASVPREVRVKREGLGEVGMGAAAAAGGLACGPLVASGGYVALAMAGAVAAALIPTLAVSATPKRPD</sequence>
<comment type="subcellular location">
    <subcellularLocation>
        <location evidence="1">Cell membrane</location>
        <topology evidence="1">Multi-pass membrane protein</topology>
    </subcellularLocation>
</comment>
<dbReference type="EMBL" id="FNAD01000014">
    <property type="protein sequence ID" value="SDE16436.1"/>
    <property type="molecule type" value="Genomic_DNA"/>
</dbReference>
<feature type="domain" description="Major facilitator superfamily (MFS) profile" evidence="6">
    <location>
        <begin position="22"/>
        <end position="402"/>
    </location>
</feature>
<keyword evidence="4 5" id="KW-0472">Membrane</keyword>
<dbReference type="InterPro" id="IPR020846">
    <property type="entry name" value="MFS_dom"/>
</dbReference>
<dbReference type="Proteomes" id="UP000198949">
    <property type="component" value="Unassembled WGS sequence"/>
</dbReference>
<gene>
    <name evidence="7" type="ORF">SAMN05216270_11459</name>
</gene>
<dbReference type="Gene3D" id="1.20.1250.20">
    <property type="entry name" value="MFS general substrate transporter like domains"/>
    <property type="match status" value="1"/>
</dbReference>
<evidence type="ECO:0000259" key="6">
    <source>
        <dbReference type="PROSITE" id="PS50850"/>
    </source>
</evidence>
<feature type="transmembrane region" description="Helical" evidence="5">
    <location>
        <begin position="148"/>
        <end position="170"/>
    </location>
</feature>
<keyword evidence="2 5" id="KW-0812">Transmembrane</keyword>
<dbReference type="OrthoDB" id="9776171at2"/>
<evidence type="ECO:0000256" key="3">
    <source>
        <dbReference type="ARBA" id="ARBA00022989"/>
    </source>
</evidence>
<keyword evidence="3 5" id="KW-1133">Transmembrane helix</keyword>
<dbReference type="AlphaFoldDB" id="A0A1G7AR94"/>
<keyword evidence="8" id="KW-1185">Reference proteome</keyword>
<proteinExistence type="predicted"/>
<dbReference type="PROSITE" id="PS50850">
    <property type="entry name" value="MFS"/>
    <property type="match status" value="1"/>
</dbReference>
<dbReference type="SUPFAM" id="SSF103473">
    <property type="entry name" value="MFS general substrate transporter"/>
    <property type="match status" value="1"/>
</dbReference>
<dbReference type="Pfam" id="PF07690">
    <property type="entry name" value="MFS_1"/>
    <property type="match status" value="1"/>
</dbReference>
<dbReference type="PANTHER" id="PTHR23534">
    <property type="entry name" value="MFS PERMEASE"/>
    <property type="match status" value="1"/>
</dbReference>
<feature type="transmembrane region" description="Helical" evidence="5">
    <location>
        <begin position="28"/>
        <end position="48"/>
    </location>
</feature>
<feature type="transmembrane region" description="Helical" evidence="5">
    <location>
        <begin position="115"/>
        <end position="136"/>
    </location>
</feature>
<protein>
    <submittedName>
        <fullName evidence="7">Predicted arabinose efflux permease, MFS family</fullName>
    </submittedName>
</protein>
<feature type="transmembrane region" description="Helical" evidence="5">
    <location>
        <begin position="352"/>
        <end position="373"/>
    </location>
</feature>
<feature type="transmembrane region" description="Helical" evidence="5">
    <location>
        <begin position="88"/>
        <end position="109"/>
    </location>
</feature>
<feature type="transmembrane region" description="Helical" evidence="5">
    <location>
        <begin position="60"/>
        <end position="81"/>
    </location>
</feature>
<feature type="transmembrane region" description="Helical" evidence="5">
    <location>
        <begin position="379"/>
        <end position="399"/>
    </location>
</feature>
<evidence type="ECO:0000256" key="5">
    <source>
        <dbReference type="SAM" id="Phobius"/>
    </source>
</evidence>
<name>A0A1G7AR94_9ACTN</name>
<feature type="transmembrane region" description="Helical" evidence="5">
    <location>
        <begin position="314"/>
        <end position="340"/>
    </location>
</feature>
<dbReference type="InterPro" id="IPR036259">
    <property type="entry name" value="MFS_trans_sf"/>
</dbReference>
<organism evidence="7 8">
    <name type="scientific">Glycomyces harbinensis</name>
    <dbReference type="NCBI Taxonomy" id="58114"/>
    <lineage>
        <taxon>Bacteria</taxon>
        <taxon>Bacillati</taxon>
        <taxon>Actinomycetota</taxon>
        <taxon>Actinomycetes</taxon>
        <taxon>Glycomycetales</taxon>
        <taxon>Glycomycetaceae</taxon>
        <taxon>Glycomyces</taxon>
    </lineage>
</organism>
<dbReference type="GO" id="GO:0022857">
    <property type="term" value="F:transmembrane transporter activity"/>
    <property type="evidence" value="ECO:0007669"/>
    <property type="project" value="InterPro"/>
</dbReference>
<evidence type="ECO:0000256" key="2">
    <source>
        <dbReference type="ARBA" id="ARBA00022692"/>
    </source>
</evidence>
<dbReference type="RefSeq" id="WP_143015007.1">
    <property type="nucleotide sequence ID" value="NZ_FNAD01000014.1"/>
</dbReference>
<feature type="transmembrane region" description="Helical" evidence="5">
    <location>
        <begin position="286"/>
        <end position="308"/>
    </location>
</feature>
<evidence type="ECO:0000313" key="7">
    <source>
        <dbReference type="EMBL" id="SDE16436.1"/>
    </source>
</evidence>
<feature type="transmembrane region" description="Helical" evidence="5">
    <location>
        <begin position="255"/>
        <end position="274"/>
    </location>
</feature>
<evidence type="ECO:0000256" key="4">
    <source>
        <dbReference type="ARBA" id="ARBA00023136"/>
    </source>
</evidence>
<feature type="transmembrane region" description="Helical" evidence="5">
    <location>
        <begin position="182"/>
        <end position="204"/>
    </location>
</feature>
<dbReference type="InterPro" id="IPR011701">
    <property type="entry name" value="MFS"/>
</dbReference>
<evidence type="ECO:0000313" key="8">
    <source>
        <dbReference type="Proteomes" id="UP000198949"/>
    </source>
</evidence>
<dbReference type="PANTHER" id="PTHR23534:SF1">
    <property type="entry name" value="MAJOR FACILITATOR SUPERFAMILY PROTEIN"/>
    <property type="match status" value="1"/>
</dbReference>
<dbReference type="GO" id="GO:0005886">
    <property type="term" value="C:plasma membrane"/>
    <property type="evidence" value="ECO:0007669"/>
    <property type="project" value="UniProtKB-SubCell"/>
</dbReference>
<evidence type="ECO:0000256" key="1">
    <source>
        <dbReference type="ARBA" id="ARBA00004651"/>
    </source>
</evidence>
<accession>A0A1G7AR94</accession>